<dbReference type="RefSeq" id="WP_017513441.1">
    <property type="nucleotide sequence ID" value="NZ_CP037900.1"/>
</dbReference>
<proteinExistence type="predicted"/>
<organism evidence="1 2">
    <name type="scientific">Cupriavidus metallidurans</name>
    <dbReference type="NCBI Taxonomy" id="119219"/>
    <lineage>
        <taxon>Bacteria</taxon>
        <taxon>Pseudomonadati</taxon>
        <taxon>Pseudomonadota</taxon>
        <taxon>Betaproteobacteria</taxon>
        <taxon>Burkholderiales</taxon>
        <taxon>Burkholderiaceae</taxon>
        <taxon>Cupriavidus</taxon>
    </lineage>
</organism>
<name>A0A482IT44_9BURK</name>
<reference evidence="1 2" key="1">
    <citation type="submission" date="2019-03" db="EMBL/GenBank/DDBJ databases">
        <title>Comparative insights into the high quality Complete genome sequence of highly metal resistant Cupriavidus metallidurans strain BS1 isolated from a gold-copper mine.</title>
        <authorList>
            <person name="Mazhar H.S."/>
            <person name="Rensing C."/>
        </authorList>
    </citation>
    <scope>NUCLEOTIDE SEQUENCE [LARGE SCALE GENOMIC DNA]</scope>
    <source>
        <strain evidence="1 2">BS1</strain>
    </source>
</reference>
<evidence type="ECO:0000313" key="1">
    <source>
        <dbReference type="EMBL" id="QBP09970.1"/>
    </source>
</evidence>
<dbReference type="OrthoDB" id="9988873at2"/>
<sequence>MTDAATQTPEIYAQGSAAIAVFDPATHRGLLAFGEQPGLPAGFIDVDEHGHATEYLPFEGMTRHVDVTIERTAHMLHVRIHRDGEAAATMMLQREQPISTSATDTIQGTYHGHVHALEEAGSVDVTVSYEGKFSCRIPGNCIVSGQISPTESPGRYALSVSLIGKRNSKPYGNAVPGDLISLGDRMMAVCRTETGGILYIGKRASA</sequence>
<gene>
    <name evidence="1" type="ORF">DDF84_009450</name>
</gene>
<evidence type="ECO:0000313" key="2">
    <source>
        <dbReference type="Proteomes" id="UP000253772"/>
    </source>
</evidence>
<dbReference type="Proteomes" id="UP000253772">
    <property type="component" value="Chromosome c1"/>
</dbReference>
<dbReference type="AlphaFoldDB" id="A0A482IT44"/>
<accession>A0A482IT44</accession>
<dbReference type="EMBL" id="CP037900">
    <property type="protein sequence ID" value="QBP09970.1"/>
    <property type="molecule type" value="Genomic_DNA"/>
</dbReference>
<protein>
    <submittedName>
        <fullName evidence="1">Uncharacterized protein</fullName>
    </submittedName>
</protein>